<evidence type="ECO:0000256" key="1">
    <source>
        <dbReference type="SAM" id="SignalP"/>
    </source>
</evidence>
<dbReference type="Proteomes" id="UP001527866">
    <property type="component" value="Unassembled WGS sequence"/>
</dbReference>
<comment type="caution">
    <text evidence="2">The sequence shown here is derived from an EMBL/GenBank/DDBJ whole genome shotgun (WGS) entry which is preliminary data.</text>
</comment>
<evidence type="ECO:0000313" key="3">
    <source>
        <dbReference type="Proteomes" id="UP001527866"/>
    </source>
</evidence>
<reference evidence="2 3" key="1">
    <citation type="submission" date="2023-01" db="EMBL/GenBank/DDBJ databases">
        <title>Draft genome sequence of Nocardiopsis sp. RSe5-2 isolated from halophytes.</title>
        <authorList>
            <person name="Duangmal K."/>
            <person name="Chantavorakit T."/>
        </authorList>
    </citation>
    <scope>NUCLEOTIDE SEQUENCE [LARGE SCALE GENOMIC DNA]</scope>
    <source>
        <strain evidence="2 3">RSe5-2</strain>
    </source>
</reference>
<name>A0ABT4UAE8_9ACTN</name>
<accession>A0ABT4UAE8</accession>
<dbReference type="EMBL" id="JAQFWQ010000094">
    <property type="protein sequence ID" value="MDA2813893.1"/>
    <property type="molecule type" value="Genomic_DNA"/>
</dbReference>
<feature type="non-terminal residue" evidence="2">
    <location>
        <position position="157"/>
    </location>
</feature>
<evidence type="ECO:0000313" key="2">
    <source>
        <dbReference type="EMBL" id="MDA2813893.1"/>
    </source>
</evidence>
<protein>
    <submittedName>
        <fullName evidence="2">Uncharacterized protein</fullName>
    </submittedName>
</protein>
<keyword evidence="1" id="KW-0732">Signal</keyword>
<feature type="signal peptide" evidence="1">
    <location>
        <begin position="1"/>
        <end position="22"/>
    </location>
</feature>
<keyword evidence="3" id="KW-1185">Reference proteome</keyword>
<organism evidence="2 3">
    <name type="scientific">Nocardiopsis endophytica</name>
    <dbReference type="NCBI Taxonomy" id="3018445"/>
    <lineage>
        <taxon>Bacteria</taxon>
        <taxon>Bacillati</taxon>
        <taxon>Actinomycetota</taxon>
        <taxon>Actinomycetes</taxon>
        <taxon>Streptosporangiales</taxon>
        <taxon>Nocardiopsidaceae</taxon>
        <taxon>Nocardiopsis</taxon>
    </lineage>
</organism>
<gene>
    <name evidence="2" type="ORF">O4J56_24830</name>
</gene>
<proteinExistence type="predicted"/>
<sequence>MARHGIALATAFTFLIPLSACSFSEEPLNLDFEATAISPDEPFTCEGEDDCDEPGAVRWSLPLEGDYFLYWPEYSDALPPSISAHSEPNAVSGAYGDGVLYFMEGNRITAIDTAVPAVLWTEAVDPDHAGDIFFPHMVGDDIVLAAERLHENDNAGA</sequence>
<feature type="chain" id="PRO_5046782455" evidence="1">
    <location>
        <begin position="23"/>
        <end position="157"/>
    </location>
</feature>